<keyword evidence="6 9" id="KW-0067">ATP-binding</keyword>
<proteinExistence type="predicted"/>
<dbReference type="PANTHER" id="PTHR43289">
    <property type="entry name" value="MITOGEN-ACTIVATED PROTEIN KINASE KINASE KINASE 20-RELATED"/>
    <property type="match status" value="1"/>
</dbReference>
<accession>A0ABV1DZ11</accession>
<dbReference type="Proteomes" id="UP001489509">
    <property type="component" value="Unassembled WGS sequence"/>
</dbReference>
<dbReference type="PROSITE" id="PS00107">
    <property type="entry name" value="PROTEIN_KINASE_ATP"/>
    <property type="match status" value="1"/>
</dbReference>
<evidence type="ECO:0000256" key="1">
    <source>
        <dbReference type="ARBA" id="ARBA00012513"/>
    </source>
</evidence>
<gene>
    <name evidence="14" type="primary">pknB</name>
    <name evidence="14" type="ORF">WMO26_01795</name>
</gene>
<protein>
    <recommendedName>
        <fullName evidence="1">non-specific serine/threonine protein kinase</fullName>
        <ecNumber evidence="1">2.7.11.1</ecNumber>
    </recommendedName>
</protein>
<dbReference type="PROSITE" id="PS00108">
    <property type="entry name" value="PROTEIN_KINASE_ST"/>
    <property type="match status" value="1"/>
</dbReference>
<feature type="domain" description="Protein kinase" evidence="12">
    <location>
        <begin position="13"/>
        <end position="279"/>
    </location>
</feature>
<dbReference type="GO" id="GO:0016301">
    <property type="term" value="F:kinase activity"/>
    <property type="evidence" value="ECO:0007669"/>
    <property type="project" value="UniProtKB-KW"/>
</dbReference>
<dbReference type="InterPro" id="IPR017441">
    <property type="entry name" value="Protein_kinase_ATP_BS"/>
</dbReference>
<keyword evidence="11" id="KW-0812">Transmembrane</keyword>
<dbReference type="Pfam" id="PF03793">
    <property type="entry name" value="PASTA"/>
    <property type="match status" value="3"/>
</dbReference>
<dbReference type="CDD" id="cd06577">
    <property type="entry name" value="PASTA_pknB"/>
    <property type="match status" value="3"/>
</dbReference>
<dbReference type="SMART" id="SM00740">
    <property type="entry name" value="PASTA"/>
    <property type="match status" value="3"/>
</dbReference>
<dbReference type="InterPro" id="IPR000719">
    <property type="entry name" value="Prot_kinase_dom"/>
</dbReference>
<keyword evidence="3" id="KW-0808">Transferase</keyword>
<dbReference type="Gene3D" id="3.30.200.20">
    <property type="entry name" value="Phosphorylase Kinase, domain 1"/>
    <property type="match status" value="1"/>
</dbReference>
<keyword evidence="11" id="KW-0472">Membrane</keyword>
<keyword evidence="15" id="KW-1185">Reference proteome</keyword>
<dbReference type="CDD" id="cd14014">
    <property type="entry name" value="STKc_PknB_like"/>
    <property type="match status" value="1"/>
</dbReference>
<dbReference type="RefSeq" id="WP_349217814.1">
    <property type="nucleotide sequence ID" value="NZ_JBBMFD010000001.1"/>
</dbReference>
<evidence type="ECO:0000256" key="11">
    <source>
        <dbReference type="SAM" id="Phobius"/>
    </source>
</evidence>
<feature type="compositionally biased region" description="Polar residues" evidence="10">
    <location>
        <begin position="653"/>
        <end position="668"/>
    </location>
</feature>
<evidence type="ECO:0000256" key="9">
    <source>
        <dbReference type="PROSITE-ProRule" id="PRU10141"/>
    </source>
</evidence>
<evidence type="ECO:0000256" key="8">
    <source>
        <dbReference type="ARBA" id="ARBA00048679"/>
    </source>
</evidence>
<dbReference type="NCBIfam" id="NF033483">
    <property type="entry name" value="PknB_PASTA_kin"/>
    <property type="match status" value="1"/>
</dbReference>
<reference evidence="14 15" key="1">
    <citation type="submission" date="2024-03" db="EMBL/GenBank/DDBJ databases">
        <title>Human intestinal bacterial collection.</title>
        <authorList>
            <person name="Pauvert C."/>
            <person name="Hitch T.C.A."/>
            <person name="Clavel T."/>
        </authorList>
    </citation>
    <scope>NUCLEOTIDE SEQUENCE [LARGE SCALE GENOMIC DNA]</scope>
    <source>
        <strain evidence="14 15">CLA-JM-H44</strain>
    </source>
</reference>
<dbReference type="SMART" id="SM00220">
    <property type="entry name" value="S_TKc"/>
    <property type="match status" value="1"/>
</dbReference>
<feature type="transmembrane region" description="Helical" evidence="11">
    <location>
        <begin position="332"/>
        <end position="355"/>
    </location>
</feature>
<evidence type="ECO:0000259" key="12">
    <source>
        <dbReference type="PROSITE" id="PS50011"/>
    </source>
</evidence>
<keyword evidence="4 9" id="KW-0547">Nucleotide-binding</keyword>
<dbReference type="EMBL" id="JBBMFD010000001">
    <property type="protein sequence ID" value="MEQ2439556.1"/>
    <property type="molecule type" value="Genomic_DNA"/>
</dbReference>
<keyword evidence="2" id="KW-0723">Serine/threonine-protein kinase</keyword>
<sequence length="676" mass="75445">MDKYIGKRLDGRYEIIEVIGVGGMAVVYKARDVLDDRIVAVKVLKSEFLGNEEFRRRFKNECKAIAVLSHPNIIKVYDVNFGGNIEYIVMEYVDGITLKEYIEQQGVVKWKEAVHFTTQILKALQHAHDKGIVHRDIKPQNIMLLQDGTIKVMDFGIARFSRNTSHTVNTDRAIGSVHYISPEQASGDVTDERSDIYSVGVMLYEMLTGKLPFEADTAVSVAIMQLQSTPRMPREINETIPEGLEEITMHAMQKDPQKRYQSAAEMLRDIEEFKRNPSIRFEYKYFVDDNPTRIVKSIDRVRATDSYTALDEPEEDGEEDDKKKKKHSAIPLLAGIAFGVVLFTVAFVIAVMWWMGVFTGQDGDLIEVPKVIGMTMEEAKLQYPDFAFEIKNTLYNTAPKDQIIEQDPSEGSKVEKGAAVKVVVSLGPKENVVPDIVGKDWKTAKATLDGAKIQYEVQEREDEETAEGYVIQTSPAVGETVKEGQTILVYVSLGPSQIPVTVPNVIGISEANAKRLLEEKGFTVGESVQVDSDRPINEVLSCDPKVDSTVTKGTKVTLTISNGKAPTKQATVTVNLPKTSTPVYLKVYVDGVENRDLRTNEIIPSQRPQYDFTLEGTGTSTITVRISTNPDSGFADYAIYTVNYDSHTVKLTQQNEFKDPNANSSKPESSSKPHDD</sequence>
<comment type="caution">
    <text evidence="14">The sequence shown here is derived from an EMBL/GenBank/DDBJ whole genome shotgun (WGS) entry which is preliminary data.</text>
</comment>
<evidence type="ECO:0000256" key="10">
    <source>
        <dbReference type="SAM" id="MobiDB-lite"/>
    </source>
</evidence>
<evidence type="ECO:0000256" key="2">
    <source>
        <dbReference type="ARBA" id="ARBA00022527"/>
    </source>
</evidence>
<dbReference type="Pfam" id="PF00069">
    <property type="entry name" value="Pkinase"/>
    <property type="match status" value="1"/>
</dbReference>
<organism evidence="14 15">
    <name type="scientific">Solibaculum intestinale</name>
    <dbReference type="NCBI Taxonomy" id="3133165"/>
    <lineage>
        <taxon>Bacteria</taxon>
        <taxon>Bacillati</taxon>
        <taxon>Bacillota</taxon>
        <taxon>Clostridia</taxon>
        <taxon>Eubacteriales</taxon>
        <taxon>Oscillospiraceae</taxon>
        <taxon>Solibaculum</taxon>
    </lineage>
</organism>
<dbReference type="Gene3D" id="1.10.510.10">
    <property type="entry name" value="Transferase(Phosphotransferase) domain 1"/>
    <property type="match status" value="1"/>
</dbReference>
<evidence type="ECO:0000256" key="4">
    <source>
        <dbReference type="ARBA" id="ARBA00022741"/>
    </source>
</evidence>
<dbReference type="InterPro" id="IPR005543">
    <property type="entry name" value="PASTA_dom"/>
</dbReference>
<evidence type="ECO:0000256" key="5">
    <source>
        <dbReference type="ARBA" id="ARBA00022777"/>
    </source>
</evidence>
<evidence type="ECO:0000313" key="14">
    <source>
        <dbReference type="EMBL" id="MEQ2439556.1"/>
    </source>
</evidence>
<comment type="catalytic activity">
    <reaction evidence="7">
        <text>L-threonyl-[protein] + ATP = O-phospho-L-threonyl-[protein] + ADP + H(+)</text>
        <dbReference type="Rhea" id="RHEA:46608"/>
        <dbReference type="Rhea" id="RHEA-COMP:11060"/>
        <dbReference type="Rhea" id="RHEA-COMP:11605"/>
        <dbReference type="ChEBI" id="CHEBI:15378"/>
        <dbReference type="ChEBI" id="CHEBI:30013"/>
        <dbReference type="ChEBI" id="CHEBI:30616"/>
        <dbReference type="ChEBI" id="CHEBI:61977"/>
        <dbReference type="ChEBI" id="CHEBI:456216"/>
        <dbReference type="EC" id="2.7.11.1"/>
    </reaction>
</comment>
<evidence type="ECO:0000256" key="7">
    <source>
        <dbReference type="ARBA" id="ARBA00047899"/>
    </source>
</evidence>
<evidence type="ECO:0000259" key="13">
    <source>
        <dbReference type="PROSITE" id="PS51178"/>
    </source>
</evidence>
<dbReference type="EC" id="2.7.11.1" evidence="1"/>
<comment type="catalytic activity">
    <reaction evidence="8">
        <text>L-seryl-[protein] + ATP = O-phospho-L-seryl-[protein] + ADP + H(+)</text>
        <dbReference type="Rhea" id="RHEA:17989"/>
        <dbReference type="Rhea" id="RHEA-COMP:9863"/>
        <dbReference type="Rhea" id="RHEA-COMP:11604"/>
        <dbReference type="ChEBI" id="CHEBI:15378"/>
        <dbReference type="ChEBI" id="CHEBI:29999"/>
        <dbReference type="ChEBI" id="CHEBI:30616"/>
        <dbReference type="ChEBI" id="CHEBI:83421"/>
        <dbReference type="ChEBI" id="CHEBI:456216"/>
        <dbReference type="EC" id="2.7.11.1"/>
    </reaction>
</comment>
<feature type="region of interest" description="Disordered" evidence="10">
    <location>
        <begin position="653"/>
        <end position="676"/>
    </location>
</feature>
<evidence type="ECO:0000256" key="3">
    <source>
        <dbReference type="ARBA" id="ARBA00022679"/>
    </source>
</evidence>
<keyword evidence="5 14" id="KW-0418">Kinase</keyword>
<dbReference type="SUPFAM" id="SSF56112">
    <property type="entry name" value="Protein kinase-like (PK-like)"/>
    <property type="match status" value="1"/>
</dbReference>
<dbReference type="InterPro" id="IPR011009">
    <property type="entry name" value="Kinase-like_dom_sf"/>
</dbReference>
<evidence type="ECO:0000256" key="6">
    <source>
        <dbReference type="ARBA" id="ARBA00022840"/>
    </source>
</evidence>
<keyword evidence="11" id="KW-1133">Transmembrane helix</keyword>
<feature type="domain" description="PASTA" evidence="13">
    <location>
        <begin position="360"/>
        <end position="426"/>
    </location>
</feature>
<feature type="domain" description="PASTA" evidence="13">
    <location>
        <begin position="427"/>
        <end position="493"/>
    </location>
</feature>
<dbReference type="InterPro" id="IPR008271">
    <property type="entry name" value="Ser/Thr_kinase_AS"/>
</dbReference>
<dbReference type="SUPFAM" id="SSF54184">
    <property type="entry name" value="Penicillin-binding protein 2x (pbp-2x), c-terminal domain"/>
    <property type="match status" value="1"/>
</dbReference>
<dbReference type="PROSITE" id="PS51178">
    <property type="entry name" value="PASTA"/>
    <property type="match status" value="3"/>
</dbReference>
<name>A0ABV1DZ11_9FIRM</name>
<dbReference type="Gene3D" id="3.30.10.20">
    <property type="match status" value="3"/>
</dbReference>
<evidence type="ECO:0000313" key="15">
    <source>
        <dbReference type="Proteomes" id="UP001489509"/>
    </source>
</evidence>
<dbReference type="PANTHER" id="PTHR43289:SF34">
    <property type="entry name" value="SERINE_THREONINE-PROTEIN KINASE YBDM-RELATED"/>
    <property type="match status" value="1"/>
</dbReference>
<dbReference type="PROSITE" id="PS50011">
    <property type="entry name" value="PROTEIN_KINASE_DOM"/>
    <property type="match status" value="1"/>
</dbReference>
<feature type="domain" description="PASTA" evidence="13">
    <location>
        <begin position="494"/>
        <end position="562"/>
    </location>
</feature>
<feature type="binding site" evidence="9">
    <location>
        <position position="42"/>
    </location>
    <ligand>
        <name>ATP</name>
        <dbReference type="ChEBI" id="CHEBI:30616"/>
    </ligand>
</feature>